<accession>A0AAE3EZ05</accession>
<dbReference type="EMBL" id="JAKNFS010000001">
    <property type="protein sequence ID" value="MCG4763980.1"/>
    <property type="molecule type" value="Genomic_DNA"/>
</dbReference>
<evidence type="ECO:0008006" key="3">
    <source>
        <dbReference type="Google" id="ProtNLM"/>
    </source>
</evidence>
<proteinExistence type="predicted"/>
<protein>
    <recommendedName>
        <fullName evidence="3">NTF2 fold immunity protein domain-containing protein</fullName>
    </recommendedName>
</protein>
<evidence type="ECO:0000313" key="2">
    <source>
        <dbReference type="Proteomes" id="UP001199915"/>
    </source>
</evidence>
<name>A0AAE3EZ05_9FIRM</name>
<organism evidence="1 2">
    <name type="scientific">Fusicatenibacter saccharivorans</name>
    <dbReference type="NCBI Taxonomy" id="1150298"/>
    <lineage>
        <taxon>Bacteria</taxon>
        <taxon>Bacillati</taxon>
        <taxon>Bacillota</taxon>
        <taxon>Clostridia</taxon>
        <taxon>Lachnospirales</taxon>
        <taxon>Lachnospiraceae</taxon>
        <taxon>Fusicatenibacter</taxon>
    </lineage>
</organism>
<sequence length="121" mass="14216">MGKAERIEIEDFVQNIVERMETPEAFEKMISREEECGAQGQESRLRDVLKKEWPVDEKGERIYQITNIYEEKAEELLIVELYTGIHLENGVPCGHFTLYLCGEPDGWKLSETRMMEYLQNL</sequence>
<dbReference type="RefSeq" id="WP_147399560.1">
    <property type="nucleotide sequence ID" value="NZ_DAWEMV010000038.1"/>
</dbReference>
<comment type="caution">
    <text evidence="1">The sequence shown here is derived from an EMBL/GenBank/DDBJ whole genome shotgun (WGS) entry which is preliminary data.</text>
</comment>
<dbReference type="Proteomes" id="UP001199915">
    <property type="component" value="Unassembled WGS sequence"/>
</dbReference>
<evidence type="ECO:0000313" key="1">
    <source>
        <dbReference type="EMBL" id="MCG4763980.1"/>
    </source>
</evidence>
<reference evidence="1" key="1">
    <citation type="submission" date="2022-01" db="EMBL/GenBank/DDBJ databases">
        <title>Collection of gut derived symbiotic bacterial strains cultured from healthy donors.</title>
        <authorList>
            <person name="Lin H."/>
            <person name="Kohout C."/>
            <person name="Waligurski E."/>
            <person name="Pamer E.G."/>
        </authorList>
    </citation>
    <scope>NUCLEOTIDE SEQUENCE</scope>
    <source>
        <strain evidence="1">DFI.5.49</strain>
    </source>
</reference>
<gene>
    <name evidence="1" type="ORF">L0N21_00370</name>
</gene>
<dbReference type="AlphaFoldDB" id="A0AAE3EZ05"/>